<evidence type="ECO:0000313" key="4">
    <source>
        <dbReference type="EMBL" id="MBP1039971.1"/>
    </source>
</evidence>
<comment type="subcellular location">
    <subcellularLocation>
        <location evidence="2">Cytoplasm</location>
    </subcellularLocation>
</comment>
<organism evidence="4 5">
    <name type="scientific">Vagococcus allomyrinae</name>
    <dbReference type="NCBI Taxonomy" id="2794353"/>
    <lineage>
        <taxon>Bacteria</taxon>
        <taxon>Bacillati</taxon>
        <taxon>Bacillota</taxon>
        <taxon>Bacilli</taxon>
        <taxon>Lactobacillales</taxon>
        <taxon>Enterococcaceae</taxon>
        <taxon>Vagococcus</taxon>
    </lineage>
</organism>
<dbReference type="InterPro" id="IPR006015">
    <property type="entry name" value="Universal_stress_UspA"/>
</dbReference>
<comment type="similarity">
    <text evidence="1 2">Belongs to the universal stress protein A family.</text>
</comment>
<keyword evidence="5" id="KW-1185">Reference proteome</keyword>
<dbReference type="PIRSF" id="PIRSF006276">
    <property type="entry name" value="UspA"/>
    <property type="match status" value="1"/>
</dbReference>
<dbReference type="AlphaFoldDB" id="A0A940SUE1"/>
<evidence type="ECO:0000313" key="5">
    <source>
        <dbReference type="Proteomes" id="UP000674938"/>
    </source>
</evidence>
<gene>
    <name evidence="4" type="ORF">I6N95_02995</name>
</gene>
<dbReference type="CDD" id="cd00293">
    <property type="entry name" value="USP-like"/>
    <property type="match status" value="1"/>
</dbReference>
<name>A0A940SUE1_9ENTE</name>
<evidence type="ECO:0000256" key="1">
    <source>
        <dbReference type="ARBA" id="ARBA00008791"/>
    </source>
</evidence>
<sequence>MIQQYKHILVAVDGSDESELAFTKAVNVAKRNQAKLFLVHIIDTRAFQSVSSFDDELASQATEMAKQTLAELAEKAKRNGVENVVEIVEYGAPKGLIARQLPDEYDIDLIMVGATGLNAVERLLIGSVSEYIIRHAHCDVLVVRTDLANKRPQ</sequence>
<dbReference type="EMBL" id="JAEEGA010000002">
    <property type="protein sequence ID" value="MBP1039971.1"/>
    <property type="molecule type" value="Genomic_DNA"/>
</dbReference>
<accession>A0A940SUE1</accession>
<evidence type="ECO:0000256" key="2">
    <source>
        <dbReference type="PIRNR" id="PIRNR006276"/>
    </source>
</evidence>
<dbReference type="PANTHER" id="PTHR46268">
    <property type="entry name" value="STRESS RESPONSE PROTEIN NHAX"/>
    <property type="match status" value="1"/>
</dbReference>
<dbReference type="Gene3D" id="3.40.50.620">
    <property type="entry name" value="HUPs"/>
    <property type="match status" value="1"/>
</dbReference>
<dbReference type="Proteomes" id="UP000674938">
    <property type="component" value="Unassembled WGS sequence"/>
</dbReference>
<dbReference type="InterPro" id="IPR014729">
    <property type="entry name" value="Rossmann-like_a/b/a_fold"/>
</dbReference>
<dbReference type="InterPro" id="IPR006016">
    <property type="entry name" value="UspA"/>
</dbReference>
<reference evidence="4" key="1">
    <citation type="submission" date="2020-12" db="EMBL/GenBank/DDBJ databases">
        <title>Vagococcus allomyrinae sp. nov. and Enterococcus lavae sp. nov., isolated from the larvae of Allomyrina dichotoma.</title>
        <authorList>
            <person name="Lee S.D."/>
        </authorList>
    </citation>
    <scope>NUCLEOTIDE SEQUENCE</scope>
    <source>
        <strain evidence="4">BWB3-3</strain>
    </source>
</reference>
<dbReference type="RefSeq" id="WP_209524872.1">
    <property type="nucleotide sequence ID" value="NZ_JAEEGA010000002.1"/>
</dbReference>
<proteinExistence type="inferred from homology"/>
<protein>
    <recommendedName>
        <fullName evidence="2">Universal stress protein</fullName>
    </recommendedName>
</protein>
<evidence type="ECO:0000259" key="3">
    <source>
        <dbReference type="Pfam" id="PF00582"/>
    </source>
</evidence>
<dbReference type="SUPFAM" id="SSF52402">
    <property type="entry name" value="Adenine nucleotide alpha hydrolases-like"/>
    <property type="match status" value="1"/>
</dbReference>
<feature type="domain" description="UspA" evidence="3">
    <location>
        <begin position="5"/>
        <end position="144"/>
    </location>
</feature>
<dbReference type="PANTHER" id="PTHR46268:SF6">
    <property type="entry name" value="UNIVERSAL STRESS PROTEIN UP12"/>
    <property type="match status" value="1"/>
</dbReference>
<dbReference type="PRINTS" id="PR01438">
    <property type="entry name" value="UNVRSLSTRESS"/>
</dbReference>
<keyword evidence="2" id="KW-0963">Cytoplasm</keyword>
<dbReference type="Pfam" id="PF00582">
    <property type="entry name" value="Usp"/>
    <property type="match status" value="1"/>
</dbReference>
<comment type="caution">
    <text evidence="4">The sequence shown here is derived from an EMBL/GenBank/DDBJ whole genome shotgun (WGS) entry which is preliminary data.</text>
</comment>
<dbReference type="GO" id="GO:0005737">
    <property type="term" value="C:cytoplasm"/>
    <property type="evidence" value="ECO:0007669"/>
    <property type="project" value="UniProtKB-SubCell"/>
</dbReference>